<organism evidence="6">
    <name type="scientific">Phage sp. ctGns7</name>
    <dbReference type="NCBI Taxonomy" id="2828003"/>
    <lineage>
        <taxon>Viruses</taxon>
    </lineage>
</organism>
<dbReference type="PANTHER" id="PTHR11241">
    <property type="entry name" value="DEOXYURIDINE 5'-TRIPHOSPHATE NUCLEOTIDOHYDROLASE"/>
    <property type="match status" value="1"/>
</dbReference>
<protein>
    <recommendedName>
        <fullName evidence="2">dUTP diphosphatase</fullName>
        <ecNumber evidence="2">3.6.1.23</ecNumber>
    </recommendedName>
</protein>
<accession>A0A8S5S8T8</accession>
<keyword evidence="4" id="KW-0546">Nucleotide metabolism</keyword>
<evidence type="ECO:0000256" key="3">
    <source>
        <dbReference type="ARBA" id="ARBA00022801"/>
    </source>
</evidence>
<proteinExistence type="inferred from homology"/>
<comment type="similarity">
    <text evidence="1">Belongs to the dUTPase family.</text>
</comment>
<dbReference type="GO" id="GO:0004170">
    <property type="term" value="F:dUTP diphosphatase activity"/>
    <property type="evidence" value="ECO:0007669"/>
    <property type="project" value="UniProtKB-EC"/>
</dbReference>
<evidence type="ECO:0000313" key="6">
    <source>
        <dbReference type="EMBL" id="DAF47350.1"/>
    </source>
</evidence>
<dbReference type="GO" id="GO:0006226">
    <property type="term" value="P:dUMP biosynthetic process"/>
    <property type="evidence" value="ECO:0007669"/>
    <property type="project" value="InterPro"/>
</dbReference>
<dbReference type="InterPro" id="IPR036157">
    <property type="entry name" value="dUTPase-like_sf"/>
</dbReference>
<dbReference type="EMBL" id="BK032555">
    <property type="protein sequence ID" value="DAF47350.1"/>
    <property type="molecule type" value="Genomic_DNA"/>
</dbReference>
<evidence type="ECO:0000256" key="2">
    <source>
        <dbReference type="ARBA" id="ARBA00012379"/>
    </source>
</evidence>
<dbReference type="EC" id="3.6.1.23" evidence="2"/>
<dbReference type="PANTHER" id="PTHR11241:SF0">
    <property type="entry name" value="DEOXYURIDINE 5'-TRIPHOSPHATE NUCLEOTIDOHYDROLASE"/>
    <property type="match status" value="1"/>
</dbReference>
<dbReference type="InterPro" id="IPR008181">
    <property type="entry name" value="dUTPase"/>
</dbReference>
<dbReference type="InterPro" id="IPR033704">
    <property type="entry name" value="dUTPase_trimeric"/>
</dbReference>
<dbReference type="GO" id="GO:0000287">
    <property type="term" value="F:magnesium ion binding"/>
    <property type="evidence" value="ECO:0007669"/>
    <property type="project" value="InterPro"/>
</dbReference>
<dbReference type="Pfam" id="PF00692">
    <property type="entry name" value="dUTPase"/>
    <property type="match status" value="1"/>
</dbReference>
<feature type="domain" description="dUTPase-like" evidence="5">
    <location>
        <begin position="13"/>
        <end position="105"/>
    </location>
</feature>
<evidence type="ECO:0000259" key="5">
    <source>
        <dbReference type="Pfam" id="PF00692"/>
    </source>
</evidence>
<dbReference type="Gene3D" id="2.70.40.10">
    <property type="match status" value="1"/>
</dbReference>
<keyword evidence="3" id="KW-0378">Hydrolase</keyword>
<name>A0A8S5S8T8_9VIRU</name>
<dbReference type="SUPFAM" id="SSF51283">
    <property type="entry name" value="dUTPase-like"/>
    <property type="match status" value="1"/>
</dbReference>
<dbReference type="CDD" id="cd07557">
    <property type="entry name" value="trimeric_dUTPase"/>
    <property type="match status" value="1"/>
</dbReference>
<dbReference type="GO" id="GO:0046081">
    <property type="term" value="P:dUTP catabolic process"/>
    <property type="evidence" value="ECO:0007669"/>
    <property type="project" value="InterPro"/>
</dbReference>
<dbReference type="InterPro" id="IPR029054">
    <property type="entry name" value="dUTPase-like"/>
</dbReference>
<evidence type="ECO:0000256" key="1">
    <source>
        <dbReference type="ARBA" id="ARBA00006581"/>
    </source>
</evidence>
<reference evidence="6" key="1">
    <citation type="journal article" date="2021" name="Proc. Natl. Acad. Sci. U.S.A.">
        <title>A Catalog of Tens of Thousands of Viruses from Human Metagenomes Reveals Hidden Associations with Chronic Diseases.</title>
        <authorList>
            <person name="Tisza M.J."/>
            <person name="Buck C.B."/>
        </authorList>
    </citation>
    <scope>NUCLEOTIDE SEQUENCE</scope>
    <source>
        <strain evidence="6">CtGns7</strain>
    </source>
</reference>
<evidence type="ECO:0000256" key="4">
    <source>
        <dbReference type="ARBA" id="ARBA00023080"/>
    </source>
</evidence>
<sequence>MKTIKFAKVKENAIIPTKTDENMGYDIYACFDEDYIEIRPHETKLIPTGFASCCSDDYGFIIKERGSTGSQGIAVRCGVIDSGFRGEWFIALTNTTTETIRITKKVDKVQQGVAYSGKEEKYYLGTNKNVDFVQNDPFVYDETLKLYPYNKAIAQAILVLVPKVKVEEVTYDELKAIKSERMNGQLGSSGK</sequence>